<evidence type="ECO:0000256" key="7">
    <source>
        <dbReference type="HAMAP-Rule" id="MF_00038"/>
    </source>
</evidence>
<evidence type="ECO:0000313" key="10">
    <source>
        <dbReference type="Proteomes" id="UP000287394"/>
    </source>
</evidence>
<feature type="transmembrane region" description="Helical" evidence="7">
    <location>
        <begin position="264"/>
        <end position="290"/>
    </location>
</feature>
<dbReference type="PROSITE" id="PS01347">
    <property type="entry name" value="MRAY_1"/>
    <property type="match status" value="1"/>
</dbReference>
<evidence type="ECO:0000256" key="6">
    <source>
        <dbReference type="ARBA" id="ARBA00023136"/>
    </source>
</evidence>
<dbReference type="OrthoDB" id="9805475at2"/>
<feature type="transmembrane region" description="Helical" evidence="7">
    <location>
        <begin position="12"/>
        <end position="32"/>
    </location>
</feature>
<dbReference type="EMBL" id="AP025739">
    <property type="protein sequence ID" value="BDI28487.1"/>
    <property type="molecule type" value="Genomic_DNA"/>
</dbReference>
<sequence>MANSPLSAQNLIALLVAFFVVLATGPRVIAWLHKLKFGQNINTDAPSSHAKKQGTPTMGGVMIVIGVLVSLVVSLLLGHPPHPLGSELLAVTLVFIGHSAIGFLDDYLSIKRGKSLGLKARHKLLWQFVIAGGFVFWLYETALPGFTTQVAIWPGHLVDLGIAYYVIAMLFIMGLSNATNLTDGLDGLLGGLTIFAALGVSWTVYTLAPGFEQLPWFGYALAGGCLGFLWFNAHPAKVFMGDTGSLAIGASLAAMAIIGKQEILLLIFSLVFLLELFSVIIQVGVVRLTGGKAIGRRVFRRTPIHHHFEEMQWPETVVVARFWIVGVLALAVGLLLARRFVTWII</sequence>
<keyword evidence="4 7" id="KW-0812">Transmembrane</keyword>
<dbReference type="KEGG" id="ccot:CCAX7_005380"/>
<gene>
    <name evidence="7 9" type="primary">mraY</name>
    <name evidence="9" type="ORF">CCAX7_005380</name>
</gene>
<feature type="transmembrane region" description="Helical" evidence="7">
    <location>
        <begin position="318"/>
        <end position="337"/>
    </location>
</feature>
<dbReference type="GO" id="GO:0005886">
    <property type="term" value="C:plasma membrane"/>
    <property type="evidence" value="ECO:0007669"/>
    <property type="project" value="UniProtKB-SubCell"/>
</dbReference>
<keyword evidence="7" id="KW-0961">Cell wall biogenesis/degradation</keyword>
<feature type="binding site" evidence="8">
    <location>
        <position position="180"/>
    </location>
    <ligand>
        <name>Mg(2+)</name>
        <dbReference type="ChEBI" id="CHEBI:18420"/>
    </ligand>
</feature>
<comment type="cofactor">
    <cofactor evidence="7 8">
        <name>Mg(2+)</name>
        <dbReference type="ChEBI" id="CHEBI:18420"/>
    </cofactor>
</comment>
<comment type="catalytic activity">
    <reaction evidence="7">
        <text>UDP-N-acetyl-alpha-D-muramoyl-L-alanyl-gamma-D-glutamyl-meso-2,6-diaminopimeloyl-D-alanyl-D-alanine + di-trans,octa-cis-undecaprenyl phosphate = di-trans,octa-cis-undecaprenyl diphospho-N-acetyl-alpha-D-muramoyl-L-alanyl-D-glutamyl-meso-2,6-diaminopimeloyl-D-alanyl-D-alanine + UMP</text>
        <dbReference type="Rhea" id="RHEA:28386"/>
        <dbReference type="ChEBI" id="CHEBI:57865"/>
        <dbReference type="ChEBI" id="CHEBI:60392"/>
        <dbReference type="ChEBI" id="CHEBI:61386"/>
        <dbReference type="ChEBI" id="CHEBI:61387"/>
        <dbReference type="EC" id="2.7.8.13"/>
    </reaction>
</comment>
<keyword evidence="7 8" id="KW-0479">Metal-binding</keyword>
<proteinExistence type="inferred from homology"/>
<dbReference type="InterPro" id="IPR018480">
    <property type="entry name" value="PNAcMuramoyl-5peptid_Trfase_CS"/>
</dbReference>
<accession>A0A402D328</accession>
<dbReference type="PANTHER" id="PTHR22926:SF5">
    <property type="entry name" value="PHOSPHO-N-ACETYLMURAMOYL-PENTAPEPTIDE-TRANSFERASE HOMOLOG"/>
    <property type="match status" value="1"/>
</dbReference>
<feature type="transmembrane region" description="Helical" evidence="7">
    <location>
        <begin position="187"/>
        <end position="208"/>
    </location>
</feature>
<comment type="similarity">
    <text evidence="2 7">Belongs to the glycosyltransferase 4 family. MraY subfamily.</text>
</comment>
<name>A0A402D328_9BACT</name>
<keyword evidence="7" id="KW-0133">Cell shape</keyword>
<keyword evidence="6 7" id="KW-0472">Membrane</keyword>
<evidence type="ECO:0000256" key="1">
    <source>
        <dbReference type="ARBA" id="ARBA00004141"/>
    </source>
</evidence>
<feature type="transmembrane region" description="Helical" evidence="7">
    <location>
        <begin position="84"/>
        <end position="104"/>
    </location>
</feature>
<dbReference type="AlphaFoldDB" id="A0A402D328"/>
<dbReference type="CDD" id="cd06852">
    <property type="entry name" value="GT_MraY"/>
    <property type="match status" value="1"/>
</dbReference>
<dbReference type="RefSeq" id="WP_119323950.1">
    <property type="nucleotide sequence ID" value="NZ_AP025739.1"/>
</dbReference>
<evidence type="ECO:0000256" key="8">
    <source>
        <dbReference type="PIRSR" id="PIRSR600715-1"/>
    </source>
</evidence>
<keyword evidence="7" id="KW-1003">Cell membrane</keyword>
<dbReference type="InterPro" id="IPR003524">
    <property type="entry name" value="PNAcMuramoyl-5peptid_Trfase"/>
</dbReference>
<dbReference type="FunCoup" id="A0A402D328">
    <property type="interactions" value="456"/>
</dbReference>
<evidence type="ECO:0000256" key="3">
    <source>
        <dbReference type="ARBA" id="ARBA00022679"/>
    </source>
</evidence>
<feature type="transmembrane region" description="Helical" evidence="7">
    <location>
        <begin position="58"/>
        <end position="78"/>
    </location>
</feature>
<evidence type="ECO:0000313" key="9">
    <source>
        <dbReference type="EMBL" id="BDI28487.1"/>
    </source>
</evidence>
<dbReference type="GO" id="GO:0046872">
    <property type="term" value="F:metal ion binding"/>
    <property type="evidence" value="ECO:0007669"/>
    <property type="project" value="UniProtKB-KW"/>
</dbReference>
<dbReference type="PROSITE" id="PS01348">
    <property type="entry name" value="MRAY_2"/>
    <property type="match status" value="1"/>
</dbReference>
<dbReference type="NCBIfam" id="TIGR00445">
    <property type="entry name" value="mraY"/>
    <property type="match status" value="1"/>
</dbReference>
<feature type="transmembrane region" description="Helical" evidence="7">
    <location>
        <begin position="124"/>
        <end position="139"/>
    </location>
</feature>
<keyword evidence="5 7" id="KW-1133">Transmembrane helix</keyword>
<evidence type="ECO:0000256" key="5">
    <source>
        <dbReference type="ARBA" id="ARBA00022989"/>
    </source>
</evidence>
<keyword evidence="7 8" id="KW-0460">Magnesium</keyword>
<comment type="function">
    <text evidence="7">Catalyzes the initial step of the lipid cycle reactions in the biosynthesis of the cell wall peptidoglycan: transfers peptidoglycan precursor phospho-MurNAc-pentapeptide from UDP-MurNAc-pentapeptide onto the lipid carrier undecaprenyl phosphate, yielding undecaprenyl-pyrophosphoryl-MurNAc-pentapeptide, known as lipid I.</text>
</comment>
<comment type="pathway">
    <text evidence="7">Cell wall biogenesis; peptidoglycan biosynthesis.</text>
</comment>
<dbReference type="Proteomes" id="UP000287394">
    <property type="component" value="Chromosome"/>
</dbReference>
<reference evidence="9 10" key="1">
    <citation type="journal article" date="2019" name="Int. J. Syst. Evol. Microbiol.">
        <title>Capsulimonas corticalis gen. nov., sp. nov., an aerobic capsulated bacterium, of a novel bacterial order, Capsulimonadales ord. nov., of the class Armatimonadia of the phylum Armatimonadetes.</title>
        <authorList>
            <person name="Li J."/>
            <person name="Kudo C."/>
            <person name="Tonouchi A."/>
        </authorList>
    </citation>
    <scope>NUCLEOTIDE SEQUENCE [LARGE SCALE GENOMIC DNA]</scope>
    <source>
        <strain evidence="9 10">AX-7</strain>
    </source>
</reference>
<dbReference type="Pfam" id="PF00953">
    <property type="entry name" value="Glycos_transf_4"/>
    <property type="match status" value="1"/>
</dbReference>
<dbReference type="Pfam" id="PF10555">
    <property type="entry name" value="MraY_sig1"/>
    <property type="match status" value="1"/>
</dbReference>
<protein>
    <recommendedName>
        <fullName evidence="7">Phospho-N-acetylmuramoyl-pentapeptide-transferase</fullName>
        <ecNumber evidence="7">2.7.8.13</ecNumber>
    </recommendedName>
    <alternativeName>
        <fullName evidence="7">UDP-MurNAc-pentapeptide phosphotransferase</fullName>
    </alternativeName>
</protein>
<dbReference type="GO" id="GO:0008963">
    <property type="term" value="F:phospho-N-acetylmuramoyl-pentapeptide-transferase activity"/>
    <property type="evidence" value="ECO:0007669"/>
    <property type="project" value="UniProtKB-UniRule"/>
</dbReference>
<evidence type="ECO:0000256" key="2">
    <source>
        <dbReference type="ARBA" id="ARBA00005583"/>
    </source>
</evidence>
<evidence type="ECO:0000256" key="4">
    <source>
        <dbReference type="ARBA" id="ARBA00022692"/>
    </source>
</evidence>
<dbReference type="GO" id="GO:0051301">
    <property type="term" value="P:cell division"/>
    <property type="evidence" value="ECO:0007669"/>
    <property type="project" value="UniProtKB-KW"/>
</dbReference>
<dbReference type="GO" id="GO:0071555">
    <property type="term" value="P:cell wall organization"/>
    <property type="evidence" value="ECO:0007669"/>
    <property type="project" value="UniProtKB-KW"/>
</dbReference>
<dbReference type="HAMAP" id="MF_00038">
    <property type="entry name" value="MraY"/>
    <property type="match status" value="1"/>
</dbReference>
<organism evidence="9 10">
    <name type="scientific">Capsulimonas corticalis</name>
    <dbReference type="NCBI Taxonomy" id="2219043"/>
    <lineage>
        <taxon>Bacteria</taxon>
        <taxon>Bacillati</taxon>
        <taxon>Armatimonadota</taxon>
        <taxon>Armatimonadia</taxon>
        <taxon>Capsulimonadales</taxon>
        <taxon>Capsulimonadaceae</taxon>
        <taxon>Capsulimonas</taxon>
    </lineage>
</organism>
<keyword evidence="7" id="KW-0573">Peptidoglycan synthesis</keyword>
<keyword evidence="10" id="KW-1185">Reference proteome</keyword>
<dbReference type="GO" id="GO:0009252">
    <property type="term" value="P:peptidoglycan biosynthetic process"/>
    <property type="evidence" value="ECO:0007669"/>
    <property type="project" value="UniProtKB-UniRule"/>
</dbReference>
<feature type="transmembrane region" description="Helical" evidence="7">
    <location>
        <begin position="214"/>
        <end position="231"/>
    </location>
</feature>
<dbReference type="InterPro" id="IPR000715">
    <property type="entry name" value="Glycosyl_transferase_4"/>
</dbReference>
<dbReference type="PANTHER" id="PTHR22926">
    <property type="entry name" value="PHOSPHO-N-ACETYLMURAMOYL-PENTAPEPTIDE-TRANSFERASE"/>
    <property type="match status" value="1"/>
</dbReference>
<comment type="subcellular location">
    <subcellularLocation>
        <location evidence="7">Cell membrane</location>
        <topology evidence="7">Multi-pass membrane protein</topology>
    </subcellularLocation>
    <subcellularLocation>
        <location evidence="1">Membrane</location>
        <topology evidence="1">Multi-pass membrane protein</topology>
    </subcellularLocation>
</comment>
<dbReference type="GO" id="GO:0008360">
    <property type="term" value="P:regulation of cell shape"/>
    <property type="evidence" value="ECO:0007669"/>
    <property type="project" value="UniProtKB-KW"/>
</dbReference>
<feature type="transmembrane region" description="Helical" evidence="7">
    <location>
        <begin position="151"/>
        <end position="175"/>
    </location>
</feature>
<feature type="binding site" evidence="8">
    <location>
        <position position="242"/>
    </location>
    <ligand>
        <name>Mg(2+)</name>
        <dbReference type="ChEBI" id="CHEBI:18420"/>
    </ligand>
</feature>
<keyword evidence="7" id="KW-0131">Cell cycle</keyword>
<keyword evidence="7" id="KW-0132">Cell division</keyword>
<keyword evidence="3 7" id="KW-0808">Transferase</keyword>
<dbReference type="EC" id="2.7.8.13" evidence="7"/>